<keyword evidence="2" id="KW-0472">Membrane</keyword>
<name>A0A9Q8PCM2_PASFU</name>
<dbReference type="OMA" id="GWLIWRV"/>
<keyword evidence="2" id="KW-0812">Transmembrane</keyword>
<dbReference type="AlphaFoldDB" id="A0A9Q8PCM2"/>
<evidence type="ECO:0000256" key="2">
    <source>
        <dbReference type="SAM" id="Phobius"/>
    </source>
</evidence>
<reference evidence="3" key="2">
    <citation type="journal article" date="2022" name="Microb. Genom.">
        <title>A chromosome-scale genome assembly of the tomato pathogen Cladosporium fulvum reveals a compartmentalized genome architecture and the presence of a dispensable chromosome.</title>
        <authorList>
            <person name="Zaccaron A.Z."/>
            <person name="Chen L.H."/>
            <person name="Samaras A."/>
            <person name="Stergiopoulos I."/>
        </authorList>
    </citation>
    <scope>NUCLEOTIDE SEQUENCE</scope>
    <source>
        <strain evidence="3">Race5_Kim</strain>
    </source>
</reference>
<protein>
    <submittedName>
        <fullName evidence="3">Uncharacterized protein</fullName>
    </submittedName>
</protein>
<dbReference type="KEGG" id="ffu:CLAFUR5_10349"/>
<keyword evidence="2" id="KW-1133">Transmembrane helix</keyword>
<feature type="transmembrane region" description="Helical" evidence="2">
    <location>
        <begin position="59"/>
        <end position="79"/>
    </location>
</feature>
<evidence type="ECO:0000313" key="4">
    <source>
        <dbReference type="Proteomes" id="UP000756132"/>
    </source>
</evidence>
<dbReference type="GeneID" id="71990227"/>
<evidence type="ECO:0000256" key="1">
    <source>
        <dbReference type="SAM" id="MobiDB-lite"/>
    </source>
</evidence>
<gene>
    <name evidence="3" type="ORF">CLAFUR5_10349</name>
</gene>
<organism evidence="3 4">
    <name type="scientific">Passalora fulva</name>
    <name type="common">Tomato leaf mold</name>
    <name type="synonym">Cladosporium fulvum</name>
    <dbReference type="NCBI Taxonomy" id="5499"/>
    <lineage>
        <taxon>Eukaryota</taxon>
        <taxon>Fungi</taxon>
        <taxon>Dikarya</taxon>
        <taxon>Ascomycota</taxon>
        <taxon>Pezizomycotina</taxon>
        <taxon>Dothideomycetes</taxon>
        <taxon>Dothideomycetidae</taxon>
        <taxon>Mycosphaerellales</taxon>
        <taxon>Mycosphaerellaceae</taxon>
        <taxon>Fulvia</taxon>
    </lineage>
</organism>
<reference evidence="3" key="1">
    <citation type="submission" date="2021-12" db="EMBL/GenBank/DDBJ databases">
        <authorList>
            <person name="Zaccaron A."/>
            <person name="Stergiopoulos I."/>
        </authorList>
    </citation>
    <scope>NUCLEOTIDE SEQUENCE</scope>
    <source>
        <strain evidence="3">Race5_Kim</strain>
    </source>
</reference>
<dbReference type="OrthoDB" id="5421757at2759"/>
<dbReference type="Proteomes" id="UP000756132">
    <property type="component" value="Chromosome 7"/>
</dbReference>
<feature type="region of interest" description="Disordered" evidence="1">
    <location>
        <begin position="1"/>
        <end position="25"/>
    </location>
</feature>
<evidence type="ECO:0000313" key="3">
    <source>
        <dbReference type="EMBL" id="UJO20061.1"/>
    </source>
</evidence>
<dbReference type="EMBL" id="CP090169">
    <property type="protein sequence ID" value="UJO20061.1"/>
    <property type="molecule type" value="Genomic_DNA"/>
</dbReference>
<dbReference type="RefSeq" id="XP_047764427.1">
    <property type="nucleotide sequence ID" value="XM_047909497.1"/>
</dbReference>
<proteinExistence type="predicted"/>
<keyword evidence="4" id="KW-1185">Reference proteome</keyword>
<sequence length="343" mass="39804">MAPKGFKQRAKQDKSTSTQIPAPFTKAPSSLEPLLQRFDPKLVHITHIDRQPADYKKSIFLIPVLLNTTITALLLWRLYVAVPKYFTLAQTLLGYYTPLTVDTTSTTRKQQIGILLRRTLMFLLDFLLFRFVGPWPLTFFLERPSNPVHYRWKLGFRKDEIIVRVSRGWGTEDLMQGVKQGEENPFFKTRVLPAISREVMGKTGYLMMDKSWDLDFEVMLDSHELVKREDVKSKELDKVVFAFLEGAGWVQWKWEGEGQVDVVEGRRQKVVAFKETLGKMGKESLFWKWTEIVEEERDKDGGFTRERQERVAKRVQMEFEKNGVDFDEVVKSSGGLDEVAPSK</sequence>
<accession>A0A9Q8PCM2</accession>